<keyword evidence="12" id="KW-1185">Reference proteome</keyword>
<dbReference type="PIRSF" id="PIRSF005963">
    <property type="entry name" value="Lipoyl_synth"/>
    <property type="match status" value="1"/>
</dbReference>
<dbReference type="EC" id="2.8.1.8" evidence="8"/>
<feature type="region of interest" description="Disordered" evidence="9">
    <location>
        <begin position="358"/>
        <end position="394"/>
    </location>
</feature>
<evidence type="ECO:0000313" key="12">
    <source>
        <dbReference type="Proteomes" id="UP000019678"/>
    </source>
</evidence>
<proteinExistence type="inferred from homology"/>
<evidence type="ECO:0000256" key="3">
    <source>
        <dbReference type="ARBA" id="ARBA00022691"/>
    </source>
</evidence>
<keyword evidence="4 8" id="KW-0479">Metal-binding</keyword>
<dbReference type="AlphaFoldDB" id="A0A017THC4"/>
<dbReference type="PANTHER" id="PTHR10949">
    <property type="entry name" value="LIPOYL SYNTHASE"/>
    <property type="match status" value="1"/>
</dbReference>
<dbReference type="Gene3D" id="3.20.20.70">
    <property type="entry name" value="Aldolase class I"/>
    <property type="match status" value="1"/>
</dbReference>
<feature type="binding site" evidence="8">
    <location>
        <position position="317"/>
    </location>
    <ligand>
        <name>[4Fe-4S] cluster</name>
        <dbReference type="ChEBI" id="CHEBI:49883"/>
        <label>1</label>
    </ligand>
</feature>
<dbReference type="CDD" id="cd01335">
    <property type="entry name" value="Radical_SAM"/>
    <property type="match status" value="1"/>
</dbReference>
<dbReference type="InterPro" id="IPR013785">
    <property type="entry name" value="Aldolase_TIM"/>
</dbReference>
<evidence type="ECO:0000259" key="10">
    <source>
        <dbReference type="PROSITE" id="PS51918"/>
    </source>
</evidence>
<dbReference type="SFLD" id="SFLDG01058">
    <property type="entry name" value="lipoyl_synthase_like"/>
    <property type="match status" value="1"/>
</dbReference>
<sequence>MDRHYTSLVTTTFEPKSAETSGNAAVKPRFEPKPPWLKVRAPGGDTYHDIKATLRKLDLFTVCEEARCPNIGECWREGTATVMLLGDVCTRGCRFCAVTTGDPRGAVDVREPEHVARAIARMGLQYVVMTMVNRDDLLDGGAEHVGRTVARLRALRPDMLIETLVGDFQGHLSHVDVVVEAGPDVFAHNIEVVRRLTRSIRDVRAGYDQSLDVLRRAKARQRTIAASAKGDGGAPRRLTKSSIMVGLGETDEEIVETLRDLREAEVDVVTLGQYLRPSPKYAPVKRFVTPEEFAAFGKAAMEMGFLYAASAPLVRSSYKAAEVFIHSALRGDGESGEQAEALLGERLAVAQREAARVAAELGPAEQDEGEEGGKRAPAPPRTSPLIPLESLVRR</sequence>
<comment type="subcellular location">
    <subcellularLocation>
        <location evidence="8">Cytoplasm</location>
    </subcellularLocation>
</comment>
<comment type="similarity">
    <text evidence="8">Belongs to the radical SAM superfamily. Lipoyl synthase family.</text>
</comment>
<dbReference type="GO" id="GO:0009249">
    <property type="term" value="P:protein lipoylation"/>
    <property type="evidence" value="ECO:0007669"/>
    <property type="project" value="UniProtKB-UniRule"/>
</dbReference>
<evidence type="ECO:0000256" key="2">
    <source>
        <dbReference type="ARBA" id="ARBA00022679"/>
    </source>
</evidence>
<dbReference type="Pfam" id="PF16881">
    <property type="entry name" value="LIAS_N"/>
    <property type="match status" value="1"/>
</dbReference>
<evidence type="ECO:0000256" key="4">
    <source>
        <dbReference type="ARBA" id="ARBA00022723"/>
    </source>
</evidence>
<feature type="binding site" evidence="8">
    <location>
        <position position="63"/>
    </location>
    <ligand>
        <name>[4Fe-4S] cluster</name>
        <dbReference type="ChEBI" id="CHEBI:49883"/>
        <label>1</label>
    </ligand>
</feature>
<dbReference type="InterPro" id="IPR007197">
    <property type="entry name" value="rSAM"/>
</dbReference>
<evidence type="ECO:0000256" key="7">
    <source>
        <dbReference type="ARBA" id="ARBA00047326"/>
    </source>
</evidence>
<protein>
    <recommendedName>
        <fullName evidence="8">Lipoyl synthase</fullName>
        <ecNumber evidence="8">2.8.1.8</ecNumber>
    </recommendedName>
    <alternativeName>
        <fullName evidence="8">Lip-syn</fullName>
        <shortName evidence="8">LS</shortName>
    </alternativeName>
    <alternativeName>
        <fullName evidence="8">Lipoate synthase</fullName>
    </alternativeName>
    <alternativeName>
        <fullName evidence="8">Lipoic acid synthase</fullName>
    </alternativeName>
    <alternativeName>
        <fullName evidence="8">Sulfur insertion protein LipA</fullName>
    </alternativeName>
</protein>
<feature type="binding site" evidence="8">
    <location>
        <position position="89"/>
    </location>
    <ligand>
        <name>[4Fe-4S] cluster</name>
        <dbReference type="ChEBI" id="CHEBI:49883"/>
        <label>2</label>
        <note>4Fe-4S-S-AdoMet</note>
    </ligand>
</feature>
<feature type="binding site" evidence="8">
    <location>
        <position position="68"/>
    </location>
    <ligand>
        <name>[4Fe-4S] cluster</name>
        <dbReference type="ChEBI" id="CHEBI:49883"/>
        <label>1</label>
    </ligand>
</feature>
<keyword evidence="2 8" id="KW-0808">Transferase</keyword>
<evidence type="ECO:0000313" key="11">
    <source>
        <dbReference type="EMBL" id="EYF08322.1"/>
    </source>
</evidence>
<comment type="cofactor">
    <cofactor evidence="8">
        <name>[4Fe-4S] cluster</name>
        <dbReference type="ChEBI" id="CHEBI:49883"/>
    </cofactor>
    <text evidence="8">Binds 2 [4Fe-4S] clusters per subunit. One cluster is coordinated with 3 cysteines and an exchangeable S-adenosyl-L-methionine.</text>
</comment>
<dbReference type="NCBIfam" id="NF004019">
    <property type="entry name" value="PRK05481.1"/>
    <property type="match status" value="1"/>
</dbReference>
<dbReference type="InterPro" id="IPR003698">
    <property type="entry name" value="Lipoyl_synth"/>
</dbReference>
<evidence type="ECO:0000256" key="1">
    <source>
        <dbReference type="ARBA" id="ARBA00022485"/>
    </source>
</evidence>
<dbReference type="SUPFAM" id="SSF102114">
    <property type="entry name" value="Radical SAM enzymes"/>
    <property type="match status" value="1"/>
</dbReference>
<gene>
    <name evidence="8" type="primary">lipA</name>
    <name evidence="11" type="ORF">CAP_6083</name>
</gene>
<dbReference type="NCBIfam" id="NF009544">
    <property type="entry name" value="PRK12928.1"/>
    <property type="match status" value="1"/>
</dbReference>
<dbReference type="SMART" id="SM00729">
    <property type="entry name" value="Elp3"/>
    <property type="match status" value="1"/>
</dbReference>
<name>A0A017THC4_9BACT</name>
<comment type="function">
    <text evidence="8">Catalyzes the radical-mediated insertion of two sulfur atoms into the C-6 and C-8 positions of the octanoyl moiety bound to the lipoyl domains of lipoate-dependent enzymes, thereby converting the octanoylated domains into lipoylated derivatives.</text>
</comment>
<evidence type="ECO:0000256" key="8">
    <source>
        <dbReference type="HAMAP-Rule" id="MF_00206"/>
    </source>
</evidence>
<dbReference type="SFLD" id="SFLDS00029">
    <property type="entry name" value="Radical_SAM"/>
    <property type="match status" value="1"/>
</dbReference>
<dbReference type="GO" id="GO:0046872">
    <property type="term" value="F:metal ion binding"/>
    <property type="evidence" value="ECO:0007669"/>
    <property type="project" value="UniProtKB-KW"/>
</dbReference>
<feature type="binding site" evidence="8">
    <location>
        <position position="74"/>
    </location>
    <ligand>
        <name>[4Fe-4S] cluster</name>
        <dbReference type="ChEBI" id="CHEBI:49883"/>
        <label>1</label>
    </ligand>
</feature>
<feature type="binding site" evidence="8">
    <location>
        <position position="93"/>
    </location>
    <ligand>
        <name>[4Fe-4S] cluster</name>
        <dbReference type="ChEBI" id="CHEBI:49883"/>
        <label>2</label>
        <note>4Fe-4S-S-AdoMet</note>
    </ligand>
</feature>
<keyword evidence="6 8" id="KW-0411">Iron-sulfur</keyword>
<dbReference type="PROSITE" id="PS51918">
    <property type="entry name" value="RADICAL_SAM"/>
    <property type="match status" value="1"/>
</dbReference>
<dbReference type="InterPro" id="IPR058240">
    <property type="entry name" value="rSAM_sf"/>
</dbReference>
<reference evidence="11 12" key="1">
    <citation type="submission" date="2013-05" db="EMBL/GenBank/DDBJ databases">
        <title>Genome assembly of Chondromyces apiculatus DSM 436.</title>
        <authorList>
            <person name="Sharma G."/>
            <person name="Khatri I."/>
            <person name="Kaur C."/>
            <person name="Mayilraj S."/>
            <person name="Subramanian S."/>
        </authorList>
    </citation>
    <scope>NUCLEOTIDE SEQUENCE [LARGE SCALE GENOMIC DNA]</scope>
    <source>
        <strain evidence="11 12">DSM 436</strain>
    </source>
</reference>
<accession>A0A017THC4</accession>
<dbReference type="Pfam" id="PF04055">
    <property type="entry name" value="Radical_SAM"/>
    <property type="match status" value="1"/>
</dbReference>
<dbReference type="UniPathway" id="UPA00538">
    <property type="reaction ID" value="UER00593"/>
</dbReference>
<dbReference type="GO" id="GO:0051539">
    <property type="term" value="F:4 iron, 4 sulfur cluster binding"/>
    <property type="evidence" value="ECO:0007669"/>
    <property type="project" value="UniProtKB-UniRule"/>
</dbReference>
<dbReference type="InterPro" id="IPR006638">
    <property type="entry name" value="Elp3/MiaA/NifB-like_rSAM"/>
</dbReference>
<dbReference type="STRING" id="1192034.CAP_6083"/>
<evidence type="ECO:0000256" key="9">
    <source>
        <dbReference type="SAM" id="MobiDB-lite"/>
    </source>
</evidence>
<dbReference type="Proteomes" id="UP000019678">
    <property type="component" value="Unassembled WGS sequence"/>
</dbReference>
<dbReference type="eggNOG" id="COG0320">
    <property type="taxonomic scope" value="Bacteria"/>
</dbReference>
<comment type="caution">
    <text evidence="11">The sequence shown here is derived from an EMBL/GenBank/DDBJ whole genome shotgun (WGS) entry which is preliminary data.</text>
</comment>
<comment type="pathway">
    <text evidence="8">Protein modification; protein lipoylation via endogenous pathway; protein N(6)-(lipoyl)lysine from octanoyl-[acyl-carrier-protein]: step 2/2.</text>
</comment>
<keyword evidence="5 8" id="KW-0408">Iron</keyword>
<dbReference type="PANTHER" id="PTHR10949:SF0">
    <property type="entry name" value="LIPOYL SYNTHASE, MITOCHONDRIAL"/>
    <property type="match status" value="1"/>
</dbReference>
<comment type="catalytic activity">
    <reaction evidence="7 8">
        <text>[[Fe-S] cluster scaffold protein carrying a second [4Fe-4S](2+) cluster] + N(6)-octanoyl-L-lysyl-[protein] + 2 oxidized [2Fe-2S]-[ferredoxin] + 2 S-adenosyl-L-methionine + 4 H(+) = [[Fe-S] cluster scaffold protein] + N(6)-[(R)-dihydrolipoyl]-L-lysyl-[protein] + 4 Fe(3+) + 2 hydrogen sulfide + 2 5'-deoxyadenosine + 2 L-methionine + 2 reduced [2Fe-2S]-[ferredoxin]</text>
        <dbReference type="Rhea" id="RHEA:16585"/>
        <dbReference type="Rhea" id="RHEA-COMP:9928"/>
        <dbReference type="Rhea" id="RHEA-COMP:10000"/>
        <dbReference type="Rhea" id="RHEA-COMP:10001"/>
        <dbReference type="Rhea" id="RHEA-COMP:10475"/>
        <dbReference type="Rhea" id="RHEA-COMP:14568"/>
        <dbReference type="Rhea" id="RHEA-COMP:14569"/>
        <dbReference type="ChEBI" id="CHEBI:15378"/>
        <dbReference type="ChEBI" id="CHEBI:17319"/>
        <dbReference type="ChEBI" id="CHEBI:29034"/>
        <dbReference type="ChEBI" id="CHEBI:29919"/>
        <dbReference type="ChEBI" id="CHEBI:33722"/>
        <dbReference type="ChEBI" id="CHEBI:33737"/>
        <dbReference type="ChEBI" id="CHEBI:33738"/>
        <dbReference type="ChEBI" id="CHEBI:57844"/>
        <dbReference type="ChEBI" id="CHEBI:59789"/>
        <dbReference type="ChEBI" id="CHEBI:78809"/>
        <dbReference type="ChEBI" id="CHEBI:83100"/>
        <dbReference type="EC" id="2.8.1.8"/>
    </reaction>
</comment>
<dbReference type="InterPro" id="IPR031691">
    <property type="entry name" value="LIAS_N"/>
</dbReference>
<keyword evidence="8" id="KW-0963">Cytoplasm</keyword>
<dbReference type="SFLD" id="SFLDF00271">
    <property type="entry name" value="lipoyl_synthase"/>
    <property type="match status" value="1"/>
</dbReference>
<dbReference type="HAMAP" id="MF_00206">
    <property type="entry name" value="Lipoyl_synth"/>
    <property type="match status" value="1"/>
</dbReference>
<feature type="binding site" evidence="8">
    <location>
        <position position="96"/>
    </location>
    <ligand>
        <name>[4Fe-4S] cluster</name>
        <dbReference type="ChEBI" id="CHEBI:49883"/>
        <label>2</label>
        <note>4Fe-4S-S-AdoMet</note>
    </ligand>
</feature>
<dbReference type="GO" id="GO:0005737">
    <property type="term" value="C:cytoplasm"/>
    <property type="evidence" value="ECO:0007669"/>
    <property type="project" value="UniProtKB-SubCell"/>
</dbReference>
<feature type="domain" description="Radical SAM core" evidence="10">
    <location>
        <begin position="75"/>
        <end position="306"/>
    </location>
</feature>
<keyword evidence="3 8" id="KW-0949">S-adenosyl-L-methionine</keyword>
<dbReference type="NCBIfam" id="TIGR00510">
    <property type="entry name" value="lipA"/>
    <property type="match status" value="1"/>
</dbReference>
<organism evidence="11 12">
    <name type="scientific">Chondromyces apiculatus DSM 436</name>
    <dbReference type="NCBI Taxonomy" id="1192034"/>
    <lineage>
        <taxon>Bacteria</taxon>
        <taxon>Pseudomonadati</taxon>
        <taxon>Myxococcota</taxon>
        <taxon>Polyangia</taxon>
        <taxon>Polyangiales</taxon>
        <taxon>Polyangiaceae</taxon>
        <taxon>Chondromyces</taxon>
    </lineage>
</organism>
<dbReference type="GO" id="GO:0016992">
    <property type="term" value="F:lipoate synthase activity"/>
    <property type="evidence" value="ECO:0007669"/>
    <property type="project" value="UniProtKB-UniRule"/>
</dbReference>
<evidence type="ECO:0000256" key="6">
    <source>
        <dbReference type="ARBA" id="ARBA00023014"/>
    </source>
</evidence>
<evidence type="ECO:0000256" key="5">
    <source>
        <dbReference type="ARBA" id="ARBA00023004"/>
    </source>
</evidence>
<keyword evidence="1 8" id="KW-0004">4Fe-4S</keyword>
<dbReference type="EMBL" id="ASRX01000005">
    <property type="protein sequence ID" value="EYF08322.1"/>
    <property type="molecule type" value="Genomic_DNA"/>
</dbReference>